<dbReference type="InterPro" id="IPR001962">
    <property type="entry name" value="Asn_synthase"/>
</dbReference>
<evidence type="ECO:0000256" key="2">
    <source>
        <dbReference type="ARBA" id="ARBA00012737"/>
    </source>
</evidence>
<dbReference type="PANTHER" id="PTHR43284">
    <property type="entry name" value="ASPARAGINE SYNTHETASE (GLUTAMINE-HYDROLYZING)"/>
    <property type="match status" value="1"/>
</dbReference>
<accession>A0ABY4TSF1</accession>
<name>A0ABY4TSF1_9SPHN</name>
<dbReference type="InterPro" id="IPR051786">
    <property type="entry name" value="ASN_synthetase/amidase"/>
</dbReference>
<evidence type="ECO:0000259" key="4">
    <source>
        <dbReference type="PROSITE" id="PS51278"/>
    </source>
</evidence>
<keyword evidence="6" id="KW-1185">Reference proteome</keyword>
<dbReference type="Pfam" id="PF00733">
    <property type="entry name" value="Asn_synthase"/>
    <property type="match status" value="1"/>
</dbReference>
<comment type="pathway">
    <text evidence="1">Amino-acid biosynthesis; L-asparagine biosynthesis; L-asparagine from L-aspartate (L-Gln route): step 1/1.</text>
</comment>
<evidence type="ECO:0000313" key="5">
    <source>
        <dbReference type="EMBL" id="URW75326.1"/>
    </source>
</evidence>
<protein>
    <recommendedName>
        <fullName evidence="2">asparagine synthase (glutamine-hydrolyzing)</fullName>
        <ecNumber evidence="2">6.3.5.4</ecNumber>
    </recommendedName>
</protein>
<dbReference type="Pfam" id="PF13537">
    <property type="entry name" value="GATase_7"/>
    <property type="match status" value="1"/>
</dbReference>
<evidence type="ECO:0000256" key="1">
    <source>
        <dbReference type="ARBA" id="ARBA00005187"/>
    </source>
</evidence>
<dbReference type="SUPFAM" id="SSF52402">
    <property type="entry name" value="Adenine nucleotide alpha hydrolases-like"/>
    <property type="match status" value="1"/>
</dbReference>
<dbReference type="PANTHER" id="PTHR43284:SF1">
    <property type="entry name" value="ASPARAGINE SYNTHETASE"/>
    <property type="match status" value="1"/>
</dbReference>
<organism evidence="5 6">
    <name type="scientific">Sphingomonas donggukensis</name>
    <dbReference type="NCBI Taxonomy" id="2949093"/>
    <lineage>
        <taxon>Bacteria</taxon>
        <taxon>Pseudomonadati</taxon>
        <taxon>Pseudomonadota</taxon>
        <taxon>Alphaproteobacteria</taxon>
        <taxon>Sphingomonadales</taxon>
        <taxon>Sphingomonadaceae</taxon>
        <taxon>Sphingomonas</taxon>
    </lineage>
</organism>
<dbReference type="SUPFAM" id="SSF56235">
    <property type="entry name" value="N-terminal nucleophile aminohydrolases (Ntn hydrolases)"/>
    <property type="match status" value="1"/>
</dbReference>
<dbReference type="InterPro" id="IPR014729">
    <property type="entry name" value="Rossmann-like_a/b/a_fold"/>
</dbReference>
<reference evidence="5" key="1">
    <citation type="submission" date="2022-05" db="EMBL/GenBank/DDBJ databases">
        <title>Sphingomonas sp. strain RMG20 Genome sequencing and assembly.</title>
        <authorList>
            <person name="Kim I."/>
        </authorList>
    </citation>
    <scope>NUCLEOTIDE SEQUENCE</scope>
    <source>
        <strain evidence="5">RMG20</strain>
    </source>
</reference>
<dbReference type="EMBL" id="CP098401">
    <property type="protein sequence ID" value="URW75326.1"/>
    <property type="molecule type" value="Genomic_DNA"/>
</dbReference>
<sequence length="600" mass="64067">MTSLAACLRPGDAASAERLLGAMLVAQQAAATRESAVEGAFAAAAAVVPLLAGGDRSALGTSPCGRWLVAIDARLTNRQTLAATLGVTSTSGRELVLGAFTRWGSEAPSRLSGNFAIIAWDRDAHRLHLIRDPLGQRPLFFRAVAGGYAAASMPAGLAAPFGDPLRPDPGRLCRLLNHRMELDDASHYAGILRVRPGEIVTLAGDAPPRARLYWRPDTDPDSRLTTRDCADAFAGLLPIAVADQVDRGRAVGAHLSAGLDSSAVTALAARATDARILAITAAPADGAPITAPRGRLVDESPLARLVTAGGRVDHHCIAGGDGFASLLDNAHAALAQPMPSPQNYGWVAASFDLLRAHDIAVVLIGQAGNFTFSRDGQPGLRELLRAGRWGGVLRRLLDPAQIGARLAQVQQRLASRGSEADRAARWTLARTIIDDPATPLAPPEHSLAILQGMDPGALLRSFFTRWGIDMRDPTADQRLVELALRIPTSALRSGSLDRAPARLSLGGIVPDAVRLNRRRGYQSSDWLDRMTRERSLIAQEVAALGRSAVAQDIIDVPRLRRLVEDWPTDMRYTPDVERVYRHVVPQAITIAGWARRVAGE</sequence>
<comment type="catalytic activity">
    <reaction evidence="3">
        <text>L-aspartate + L-glutamine + ATP + H2O = L-asparagine + L-glutamate + AMP + diphosphate + H(+)</text>
        <dbReference type="Rhea" id="RHEA:12228"/>
        <dbReference type="ChEBI" id="CHEBI:15377"/>
        <dbReference type="ChEBI" id="CHEBI:15378"/>
        <dbReference type="ChEBI" id="CHEBI:29985"/>
        <dbReference type="ChEBI" id="CHEBI:29991"/>
        <dbReference type="ChEBI" id="CHEBI:30616"/>
        <dbReference type="ChEBI" id="CHEBI:33019"/>
        <dbReference type="ChEBI" id="CHEBI:58048"/>
        <dbReference type="ChEBI" id="CHEBI:58359"/>
        <dbReference type="ChEBI" id="CHEBI:456215"/>
        <dbReference type="EC" id="6.3.5.4"/>
    </reaction>
</comment>
<dbReference type="RefSeq" id="WP_250751386.1">
    <property type="nucleotide sequence ID" value="NZ_CP098401.1"/>
</dbReference>
<dbReference type="Proteomes" id="UP001055580">
    <property type="component" value="Chromosome"/>
</dbReference>
<dbReference type="Gene3D" id="3.40.50.620">
    <property type="entry name" value="HUPs"/>
    <property type="match status" value="1"/>
</dbReference>
<gene>
    <name evidence="5" type="ORF">M9980_12405</name>
</gene>
<evidence type="ECO:0000256" key="3">
    <source>
        <dbReference type="ARBA" id="ARBA00048741"/>
    </source>
</evidence>
<evidence type="ECO:0000313" key="6">
    <source>
        <dbReference type="Proteomes" id="UP001055580"/>
    </source>
</evidence>
<proteinExistence type="predicted"/>
<dbReference type="InterPro" id="IPR017932">
    <property type="entry name" value="GATase_2_dom"/>
</dbReference>
<feature type="domain" description="Glutamine amidotransferase type-2" evidence="4">
    <location>
        <begin position="1"/>
        <end position="205"/>
    </location>
</feature>
<dbReference type="Gene3D" id="3.60.20.10">
    <property type="entry name" value="Glutamine Phosphoribosylpyrophosphate, subunit 1, domain 1"/>
    <property type="match status" value="1"/>
</dbReference>
<dbReference type="EC" id="6.3.5.4" evidence="2"/>
<dbReference type="InterPro" id="IPR029055">
    <property type="entry name" value="Ntn_hydrolases_N"/>
</dbReference>
<dbReference type="PROSITE" id="PS51278">
    <property type="entry name" value="GATASE_TYPE_2"/>
    <property type="match status" value="1"/>
</dbReference>